<organism evidence="1 4">
    <name type="scientific">Parvibacter caecicola</name>
    <dbReference type="NCBI Taxonomy" id="747645"/>
    <lineage>
        <taxon>Bacteria</taxon>
        <taxon>Bacillati</taxon>
        <taxon>Actinomycetota</taxon>
        <taxon>Coriobacteriia</taxon>
        <taxon>Coriobacteriales</taxon>
        <taxon>Coriobacteriaceae</taxon>
        <taxon>Parvibacter</taxon>
    </lineage>
</organism>
<dbReference type="Proteomes" id="UP000530850">
    <property type="component" value="Unassembled WGS sequence"/>
</dbReference>
<evidence type="ECO:0008006" key="5">
    <source>
        <dbReference type="Google" id="ProtNLM"/>
    </source>
</evidence>
<dbReference type="EMBL" id="JACHYA010000003">
    <property type="protein sequence ID" value="MBB3171385.1"/>
    <property type="molecule type" value="Genomic_DNA"/>
</dbReference>
<dbReference type="RefSeq" id="WP_123184849.1">
    <property type="nucleotide sequence ID" value="NZ_CANPEU010000032.1"/>
</dbReference>
<dbReference type="OrthoDB" id="3189787at2"/>
<name>A0A3N0ACG9_9ACTN</name>
<dbReference type="Proteomes" id="UP000309454">
    <property type="component" value="Unassembled WGS sequence"/>
</dbReference>
<evidence type="ECO:0000313" key="4">
    <source>
        <dbReference type="Proteomes" id="UP000530850"/>
    </source>
</evidence>
<evidence type="ECO:0000313" key="2">
    <source>
        <dbReference type="EMBL" id="TJW10847.1"/>
    </source>
</evidence>
<evidence type="ECO:0000313" key="3">
    <source>
        <dbReference type="Proteomes" id="UP000309454"/>
    </source>
</evidence>
<gene>
    <name evidence="2" type="ORF">E5982_06140</name>
    <name evidence="1" type="ORF">FHR31_001203</name>
</gene>
<dbReference type="Gene3D" id="3.40.960.10">
    <property type="entry name" value="VSR Endonuclease"/>
    <property type="match status" value="1"/>
</dbReference>
<comment type="caution">
    <text evidence="1">The sequence shown here is derived from an EMBL/GenBank/DDBJ whole genome shotgun (WGS) entry which is preliminary data.</text>
</comment>
<dbReference type="GeneID" id="93356146"/>
<keyword evidence="3" id="KW-1185">Reference proteome</keyword>
<proteinExistence type="predicted"/>
<dbReference type="EMBL" id="SSTM01000003">
    <property type="protein sequence ID" value="TJW10847.1"/>
    <property type="molecule type" value="Genomic_DNA"/>
</dbReference>
<reference evidence="1 4" key="2">
    <citation type="submission" date="2020-08" db="EMBL/GenBank/DDBJ databases">
        <title>Sequencing the genomes of 1000 actinobacteria strains.</title>
        <authorList>
            <person name="Klenk H.-P."/>
        </authorList>
    </citation>
    <scope>NUCLEOTIDE SEQUENCE [LARGE SCALE GENOMIC DNA]</scope>
    <source>
        <strain evidence="1 4">DSM 22242</strain>
    </source>
</reference>
<protein>
    <recommendedName>
        <fullName evidence="5">DUF559 domain-containing protein</fullName>
    </recommendedName>
</protein>
<accession>A0A3N0ACG9</accession>
<dbReference type="AlphaFoldDB" id="A0A3N0ACG9"/>
<sequence>MPNQPNQKHSEAPQLLIADGTAATFWRFSPGRSLESARQPLAHAPQKPPSVKLIPALMAQCHPRLAASGAFPLSYDSRTRNNAANETASQRIATPANPHTVPSEEGLCAAPSTSDPFAIGTNARVEEPSLLRQAFDARWHFLVDSPEQRFRTKFAESHVCRNTLPPQSAIRLNQDVSIASPEFTFLRMAKKLSLLNLAAFGSELCADFYYSWEDGRTVIKPRSALVTQNALAAFVEQASFMEGAVNARKALPFIAAHARSPREIQSGLVMGLPRRIGGQGIGAPILNHRIEHAPTRNCPQGHFICDLFWPLAQVDVEYEGFECHANRFLEDSMRRNALESLGITVITLTKDEFRELNDIIAIAKRITEKKGMRWRPPSAKELERMRRLHETVLSWSRNQGQPPSIFG</sequence>
<reference evidence="2 3" key="1">
    <citation type="submission" date="2019-04" db="EMBL/GenBank/DDBJ databases">
        <title>Microbes associate with the intestines of laboratory mice.</title>
        <authorList>
            <person name="Navarre W."/>
            <person name="Wong E."/>
            <person name="Huang K.C."/>
            <person name="Tropini C."/>
            <person name="Ng K."/>
            <person name="Yu B."/>
        </authorList>
    </citation>
    <scope>NUCLEOTIDE SEQUENCE [LARGE SCALE GENOMIC DNA]</scope>
    <source>
        <strain evidence="2 3">NM48_B13</strain>
    </source>
</reference>
<evidence type="ECO:0000313" key="1">
    <source>
        <dbReference type="EMBL" id="MBB3171385.1"/>
    </source>
</evidence>